<dbReference type="InterPro" id="IPR018146">
    <property type="entry name" value="Glyoxalase_1_CS"/>
</dbReference>
<dbReference type="RefSeq" id="WP_125181622.1">
    <property type="nucleotide sequence ID" value="NZ_QZMU01000001.1"/>
</dbReference>
<dbReference type="CDD" id="cd06587">
    <property type="entry name" value="VOC"/>
    <property type="match status" value="1"/>
</dbReference>
<evidence type="ECO:0000259" key="2">
    <source>
        <dbReference type="PROSITE" id="PS51819"/>
    </source>
</evidence>
<dbReference type="GO" id="GO:0004462">
    <property type="term" value="F:lactoylglutathione lyase activity"/>
    <property type="evidence" value="ECO:0007669"/>
    <property type="project" value="InterPro"/>
</dbReference>
<dbReference type="EMBL" id="QZMU01000001">
    <property type="protein sequence ID" value="RRQ22278.1"/>
    <property type="molecule type" value="Genomic_DNA"/>
</dbReference>
<proteinExistence type="predicted"/>
<feature type="domain" description="VOC" evidence="2">
    <location>
        <begin position="9"/>
        <end position="125"/>
    </location>
</feature>
<gene>
    <name evidence="3" type="ORF">D6C00_10160</name>
</gene>
<dbReference type="PROSITE" id="PS51819">
    <property type="entry name" value="VOC"/>
    <property type="match status" value="1"/>
</dbReference>
<dbReference type="PROSITE" id="PS00934">
    <property type="entry name" value="GLYOXALASE_I_1"/>
    <property type="match status" value="1"/>
</dbReference>
<protein>
    <submittedName>
        <fullName evidence="3">VOC family protein</fullName>
    </submittedName>
</protein>
<dbReference type="Gene3D" id="3.10.180.10">
    <property type="entry name" value="2,3-Dihydroxybiphenyl 1,2-Dioxygenase, domain 1"/>
    <property type="match status" value="1"/>
</dbReference>
<dbReference type="Proteomes" id="UP000287798">
    <property type="component" value="Unassembled WGS sequence"/>
</dbReference>
<sequence length="133" mass="14881">MQRPPATLGLRHVALYVNDLDASLHFYRDLLGMELEWQPDADNVYLSSAGQDNLALHREAGKGGGETRLDHIGFILRRAEDVDAWHDYLVENGVKIRAAPRTHRDGARSFYCADPEGNTVQVIYHPPIAGNMT</sequence>
<dbReference type="GO" id="GO:0046872">
    <property type="term" value="F:metal ion binding"/>
    <property type="evidence" value="ECO:0007669"/>
    <property type="project" value="UniProtKB-KW"/>
</dbReference>
<dbReference type="InterPro" id="IPR037523">
    <property type="entry name" value="VOC_core"/>
</dbReference>
<dbReference type="InterPro" id="IPR029068">
    <property type="entry name" value="Glyas_Bleomycin-R_OHBP_Dase"/>
</dbReference>
<dbReference type="PANTHER" id="PTHR36113:SF3">
    <property type="entry name" value="SLL5075 PROTEIN"/>
    <property type="match status" value="1"/>
</dbReference>
<comment type="caution">
    <text evidence="3">The sequence shown here is derived from an EMBL/GenBank/DDBJ whole genome shotgun (WGS) entry which is preliminary data.</text>
</comment>
<accession>A0A426QKJ8</accession>
<dbReference type="InterPro" id="IPR004360">
    <property type="entry name" value="Glyas_Fos-R_dOase_dom"/>
</dbReference>
<name>A0A426QKJ8_9GAMM</name>
<dbReference type="AlphaFoldDB" id="A0A426QKJ8"/>
<dbReference type="InterPro" id="IPR051332">
    <property type="entry name" value="Fosfomycin_Res_Enzymes"/>
</dbReference>
<dbReference type="Pfam" id="PF00903">
    <property type="entry name" value="Glyoxalase"/>
    <property type="match status" value="1"/>
</dbReference>
<evidence type="ECO:0000313" key="3">
    <source>
        <dbReference type="EMBL" id="RRQ22278.1"/>
    </source>
</evidence>
<dbReference type="PANTHER" id="PTHR36113">
    <property type="entry name" value="LYASE, PUTATIVE-RELATED-RELATED"/>
    <property type="match status" value="1"/>
</dbReference>
<keyword evidence="4" id="KW-1185">Reference proteome</keyword>
<dbReference type="SUPFAM" id="SSF54593">
    <property type="entry name" value="Glyoxalase/Bleomycin resistance protein/Dihydroxybiphenyl dioxygenase"/>
    <property type="match status" value="1"/>
</dbReference>
<dbReference type="OrthoDB" id="9804944at2"/>
<keyword evidence="1" id="KW-0479">Metal-binding</keyword>
<organism evidence="3 4">
    <name type="scientific">Thiohalobacter thiocyanaticus</name>
    <dbReference type="NCBI Taxonomy" id="585455"/>
    <lineage>
        <taxon>Bacteria</taxon>
        <taxon>Pseudomonadati</taxon>
        <taxon>Pseudomonadota</taxon>
        <taxon>Gammaproteobacteria</taxon>
        <taxon>Thiohalobacterales</taxon>
        <taxon>Thiohalobacteraceae</taxon>
        <taxon>Thiohalobacter</taxon>
    </lineage>
</organism>
<evidence type="ECO:0000313" key="4">
    <source>
        <dbReference type="Proteomes" id="UP000287798"/>
    </source>
</evidence>
<evidence type="ECO:0000256" key="1">
    <source>
        <dbReference type="ARBA" id="ARBA00022723"/>
    </source>
</evidence>
<reference evidence="3 4" key="1">
    <citation type="journal article" date="2010" name="Int. J. Syst. Evol. Microbiol.">
        <title>Thiohalobacter thiocyanaticus gen. nov., sp. nov., a moderately halophilic, sulfur-oxidizing gammaproteobacterium from hypersaline lakes, that utilizes thiocyanate.</title>
        <authorList>
            <person name="Sorokin D.Y."/>
            <person name="Kovaleva O.L."/>
            <person name="Tourova T.P."/>
            <person name="Muyzer G."/>
        </authorList>
    </citation>
    <scope>NUCLEOTIDE SEQUENCE [LARGE SCALE GENOMIC DNA]</scope>
    <source>
        <strain evidence="3 4">Hrh1</strain>
    </source>
</reference>